<organism evidence="1 2">
    <name type="scientific">Sus scrofa</name>
    <name type="common">Pig</name>
    <dbReference type="NCBI Taxonomy" id="9823"/>
    <lineage>
        <taxon>Eukaryota</taxon>
        <taxon>Metazoa</taxon>
        <taxon>Chordata</taxon>
        <taxon>Craniata</taxon>
        <taxon>Vertebrata</taxon>
        <taxon>Euteleostomi</taxon>
        <taxon>Mammalia</taxon>
        <taxon>Eutheria</taxon>
        <taxon>Laurasiatheria</taxon>
        <taxon>Artiodactyla</taxon>
        <taxon>Suina</taxon>
        <taxon>Suidae</taxon>
        <taxon>Sus</taxon>
    </lineage>
</organism>
<proteinExistence type="predicted"/>
<protein>
    <submittedName>
        <fullName evidence="1">Uncharacterized protein</fullName>
    </submittedName>
</protein>
<dbReference type="Proteomes" id="UP000694725">
    <property type="component" value="Unplaced"/>
</dbReference>
<accession>A0A8D1XUD5</accession>
<dbReference type="SMR" id="A0A8D1XUD5"/>
<sequence>DFFFNIYSYSQKNMEIQSTVHASQERVKIWRGNQLMQKKKVSKRNRRIREVEAGVNFS</sequence>
<dbReference type="AlphaFoldDB" id="A0A8D1XUD5"/>
<evidence type="ECO:0000313" key="1">
    <source>
        <dbReference type="Ensembl" id="ENSSSCP00065011450.1"/>
    </source>
</evidence>
<dbReference type="Ensembl" id="ENSSSCT00065027905.1">
    <property type="protein sequence ID" value="ENSSSCP00065011450.1"/>
    <property type="gene ID" value="ENSSSCG00065020960.1"/>
</dbReference>
<reference evidence="1" key="1">
    <citation type="submission" date="2025-08" db="UniProtKB">
        <authorList>
            <consortium name="Ensembl"/>
        </authorList>
    </citation>
    <scope>IDENTIFICATION</scope>
</reference>
<name>A0A8D1XUD5_PIG</name>
<evidence type="ECO:0000313" key="2">
    <source>
        <dbReference type="Proteomes" id="UP000694725"/>
    </source>
</evidence>